<proteinExistence type="inferred from homology"/>
<dbReference type="Gene3D" id="3.40.50.720">
    <property type="entry name" value="NAD(P)-binding Rossmann-like Domain"/>
    <property type="match status" value="1"/>
</dbReference>
<evidence type="ECO:0000313" key="5">
    <source>
        <dbReference type="EMBL" id="ETN96325.1"/>
    </source>
</evidence>
<dbReference type="InterPro" id="IPR050984">
    <property type="entry name" value="Gfo/Idh/MocA_domain"/>
</dbReference>
<reference evidence="6" key="1">
    <citation type="submission" date="2013-11" db="EMBL/GenBank/DDBJ databases">
        <title>Draft genome sequence from a member of Zhouia, isolated tidal flat.</title>
        <authorList>
            <person name="Jin H."/>
            <person name="Jeon C.O."/>
        </authorList>
    </citation>
    <scope>NUCLEOTIDE SEQUENCE [LARGE SCALE GENOMIC DNA]</scope>
    <source>
        <strain evidence="6">AD3</strain>
    </source>
</reference>
<keyword evidence="2" id="KW-0560">Oxidoreductase</keyword>
<dbReference type="SUPFAM" id="SSF51735">
    <property type="entry name" value="NAD(P)-binding Rossmann-fold domains"/>
    <property type="match status" value="1"/>
</dbReference>
<evidence type="ECO:0000259" key="3">
    <source>
        <dbReference type="Pfam" id="PF01408"/>
    </source>
</evidence>
<dbReference type="AlphaFoldDB" id="W2UQA8"/>
<comment type="caution">
    <text evidence="5">The sequence shown here is derived from an EMBL/GenBank/DDBJ whole genome shotgun (WGS) entry which is preliminary data.</text>
</comment>
<dbReference type="Pfam" id="PF22725">
    <property type="entry name" value="GFO_IDH_MocA_C3"/>
    <property type="match status" value="1"/>
</dbReference>
<dbReference type="STRING" id="376730.SAMN04487906_2000"/>
<feature type="domain" description="GFO/IDH/MocA-like oxidoreductase" evidence="4">
    <location>
        <begin position="135"/>
        <end position="250"/>
    </location>
</feature>
<accession>W2UQA8</accession>
<organism evidence="5 6">
    <name type="scientific">Zhouia amylolytica AD3</name>
    <dbReference type="NCBI Taxonomy" id="1286632"/>
    <lineage>
        <taxon>Bacteria</taxon>
        <taxon>Pseudomonadati</taxon>
        <taxon>Bacteroidota</taxon>
        <taxon>Flavobacteriia</taxon>
        <taxon>Flavobacteriales</taxon>
        <taxon>Flavobacteriaceae</taxon>
        <taxon>Zhouia</taxon>
    </lineage>
</organism>
<dbReference type="PANTHER" id="PTHR22604:SF105">
    <property type="entry name" value="TRANS-1,2-DIHYDROBENZENE-1,2-DIOL DEHYDROGENASE"/>
    <property type="match status" value="1"/>
</dbReference>
<dbReference type="RefSeq" id="WP_038262795.1">
    <property type="nucleotide sequence ID" value="NZ_AYXY01000013.1"/>
</dbReference>
<feature type="domain" description="Gfo/Idh/MocA-like oxidoreductase N-terminal" evidence="3">
    <location>
        <begin position="8"/>
        <end position="125"/>
    </location>
</feature>
<sequence>MPDTDHKIRWGIIGLGNIAQSFATDLLTVSNGCLHGVASRDLNKAQEFAKMHHAQHAYGSYESLIADEQIDAVYIATPHTHHKEYTIACLKHKKAVLCEKPFAMNKDQVLEMIATAKEHDVLLMEALWTYFLPHYRYVLNLINRKEFGTVQKLEADFGFSSEFDADSRLYNKDLGGGSLLDIGIYPVFIALSALGVPKEINASAKFYKNGIDTECSVKFTYNNRSEAYLHSTIIKDTPTTATFYCEHGIIKINEGFYGPTTVTIVANNEQKTLDFGYTTKGFSYEIAHFNQLLLKNKKESPIMNYDFSIQLISLLDEIRKLIGLEYPV</sequence>
<dbReference type="SUPFAM" id="SSF55347">
    <property type="entry name" value="Glyceraldehyde-3-phosphate dehydrogenase-like, C-terminal domain"/>
    <property type="match status" value="1"/>
</dbReference>
<dbReference type="Gene3D" id="3.30.360.10">
    <property type="entry name" value="Dihydrodipicolinate Reductase, domain 2"/>
    <property type="match status" value="1"/>
</dbReference>
<evidence type="ECO:0000256" key="1">
    <source>
        <dbReference type="ARBA" id="ARBA00010928"/>
    </source>
</evidence>
<comment type="similarity">
    <text evidence="1">Belongs to the Gfo/Idh/MocA family.</text>
</comment>
<name>W2UQA8_9FLAO</name>
<evidence type="ECO:0000313" key="6">
    <source>
        <dbReference type="Proteomes" id="UP000018850"/>
    </source>
</evidence>
<dbReference type="InterPro" id="IPR055170">
    <property type="entry name" value="GFO_IDH_MocA-like_dom"/>
</dbReference>
<reference evidence="5 6" key="2">
    <citation type="journal article" date="2016" name="Genome Announc.">
        <title>Draft Genome Sequence of Zhouia amylolytica AD3, Isolated from Tidal Flat Sediment.</title>
        <authorList>
            <person name="Jia B."/>
            <person name="Jin H.M."/>
            <person name="Lee H.J."/>
            <person name="Jeon C.O."/>
        </authorList>
    </citation>
    <scope>NUCLEOTIDE SEQUENCE [LARGE SCALE GENOMIC DNA]</scope>
    <source>
        <strain evidence="5 6">AD3</strain>
    </source>
</reference>
<dbReference type="PATRIC" id="fig|1286632.3.peg.834"/>
<dbReference type="eggNOG" id="COG0673">
    <property type="taxonomic scope" value="Bacteria"/>
</dbReference>
<dbReference type="Proteomes" id="UP000018850">
    <property type="component" value="Unassembled WGS sequence"/>
</dbReference>
<evidence type="ECO:0000259" key="4">
    <source>
        <dbReference type="Pfam" id="PF22725"/>
    </source>
</evidence>
<dbReference type="EMBL" id="AYXY01000013">
    <property type="protein sequence ID" value="ETN96325.1"/>
    <property type="molecule type" value="Genomic_DNA"/>
</dbReference>
<dbReference type="PANTHER" id="PTHR22604">
    <property type="entry name" value="OXIDOREDUCTASES"/>
    <property type="match status" value="1"/>
</dbReference>
<gene>
    <name evidence="5" type="ORF">P278_08360</name>
</gene>
<dbReference type="GO" id="GO:0000166">
    <property type="term" value="F:nucleotide binding"/>
    <property type="evidence" value="ECO:0007669"/>
    <property type="project" value="InterPro"/>
</dbReference>
<evidence type="ECO:0000256" key="2">
    <source>
        <dbReference type="ARBA" id="ARBA00023002"/>
    </source>
</evidence>
<dbReference type="GO" id="GO:0016491">
    <property type="term" value="F:oxidoreductase activity"/>
    <property type="evidence" value="ECO:0007669"/>
    <property type="project" value="UniProtKB-KW"/>
</dbReference>
<protein>
    <submittedName>
        <fullName evidence="5">Oxidoreductase domain-containing protein</fullName>
    </submittedName>
</protein>
<keyword evidence="6" id="KW-1185">Reference proteome</keyword>
<dbReference type="InterPro" id="IPR036291">
    <property type="entry name" value="NAD(P)-bd_dom_sf"/>
</dbReference>
<dbReference type="Pfam" id="PF01408">
    <property type="entry name" value="GFO_IDH_MocA"/>
    <property type="match status" value="1"/>
</dbReference>
<dbReference type="InterPro" id="IPR000683">
    <property type="entry name" value="Gfo/Idh/MocA-like_OxRdtase_N"/>
</dbReference>